<name>A0A511TGX6_MYXFU</name>
<dbReference type="PANTHER" id="PTHR23248">
    <property type="entry name" value="PHOSPHOLIPID SCRAMBLASE-RELATED"/>
    <property type="match status" value="1"/>
</dbReference>
<protein>
    <submittedName>
        <fullName evidence="3">Scramblase</fullName>
    </submittedName>
</protein>
<dbReference type="EMBL" id="FOIB01000017">
    <property type="protein sequence ID" value="SEU41560.1"/>
    <property type="molecule type" value="Genomic_DNA"/>
</dbReference>
<organism evidence="2 5">
    <name type="scientific">Myxococcus fulvus</name>
    <dbReference type="NCBI Taxonomy" id="33"/>
    <lineage>
        <taxon>Bacteria</taxon>
        <taxon>Pseudomonadati</taxon>
        <taxon>Myxococcota</taxon>
        <taxon>Myxococcia</taxon>
        <taxon>Myxococcales</taxon>
        <taxon>Cystobacterineae</taxon>
        <taxon>Myxococcaceae</taxon>
        <taxon>Myxococcus</taxon>
    </lineage>
</organism>
<dbReference type="OrthoDB" id="652307at2"/>
<comment type="caution">
    <text evidence="2">The sequence shown here is derived from an EMBL/GenBank/DDBJ whole genome shotgun (WGS) entry which is preliminary data.</text>
</comment>
<evidence type="ECO:0000313" key="4">
    <source>
        <dbReference type="Proteomes" id="UP000183760"/>
    </source>
</evidence>
<evidence type="ECO:0000256" key="1">
    <source>
        <dbReference type="SAM" id="MobiDB-lite"/>
    </source>
</evidence>
<feature type="region of interest" description="Disordered" evidence="1">
    <location>
        <begin position="1"/>
        <end position="47"/>
    </location>
</feature>
<accession>A0A511TGX6</accession>
<dbReference type="InterPro" id="IPR025659">
    <property type="entry name" value="Tubby-like_C"/>
</dbReference>
<dbReference type="Proteomes" id="UP000321514">
    <property type="component" value="Unassembled WGS sequence"/>
</dbReference>
<evidence type="ECO:0000313" key="3">
    <source>
        <dbReference type="EMBL" id="SEU41560.1"/>
    </source>
</evidence>
<dbReference type="STRING" id="1334629.MFUL124B02_00790"/>
<evidence type="ECO:0000313" key="2">
    <source>
        <dbReference type="EMBL" id="GEN13434.1"/>
    </source>
</evidence>
<dbReference type="InterPro" id="IPR005552">
    <property type="entry name" value="Scramblase"/>
</dbReference>
<dbReference type="SUPFAM" id="SSF54518">
    <property type="entry name" value="Tubby C-terminal domain-like"/>
    <property type="match status" value="1"/>
</dbReference>
<sequence>MGDKPGWGTDSELELDWGARKARPGPQDAGASPPEEPAPALAGKGPPGDPRYMSLELRLSLEAVLTATTLRMRQFREALEILIGWEGKNKYEVSGEDGRGTVYVGETGEGWMSRLARNFWPFYRARLECMTVGGTLAMAVELPWHLFFARAEVTAWDGRPMGDIVQRLRLFGRRFDIVSSTGAVLATVEGPFWRPWTFRILQRGEEVAVIRKKWSGLLQETFSDADNFSLEFQPSCTDGRLRQLVLASALLVDLTYFDSRKNRSLFGAGADIVD</sequence>
<gene>
    <name evidence="2" type="ORF">MFU01_84710</name>
    <name evidence="3" type="ORF">SAMN05443572_11721</name>
</gene>
<keyword evidence="4" id="KW-1185">Reference proteome</keyword>
<dbReference type="Proteomes" id="UP000183760">
    <property type="component" value="Unassembled WGS sequence"/>
</dbReference>
<dbReference type="Pfam" id="PF03803">
    <property type="entry name" value="Scramblase"/>
    <property type="match status" value="1"/>
</dbReference>
<dbReference type="EMBL" id="BJXR01000080">
    <property type="protein sequence ID" value="GEN13434.1"/>
    <property type="molecule type" value="Genomic_DNA"/>
</dbReference>
<dbReference type="RefSeq" id="WP_074959228.1">
    <property type="nucleotide sequence ID" value="NZ_BJXR01000080.1"/>
</dbReference>
<feature type="compositionally biased region" description="Low complexity" evidence="1">
    <location>
        <begin position="29"/>
        <end position="44"/>
    </location>
</feature>
<reference evidence="3 4" key="1">
    <citation type="submission" date="2016-10" db="EMBL/GenBank/DDBJ databases">
        <authorList>
            <person name="Varghese N."/>
            <person name="Submissions S."/>
        </authorList>
    </citation>
    <scope>NUCLEOTIDE SEQUENCE [LARGE SCALE GENOMIC DNA]</scope>
    <source>
        <strain evidence="3 4">DSM 16525</strain>
    </source>
</reference>
<proteinExistence type="predicted"/>
<dbReference type="GO" id="GO:0017128">
    <property type="term" value="F:phospholipid scramblase activity"/>
    <property type="evidence" value="ECO:0007669"/>
    <property type="project" value="InterPro"/>
</dbReference>
<evidence type="ECO:0000313" key="5">
    <source>
        <dbReference type="Proteomes" id="UP000321514"/>
    </source>
</evidence>
<reference evidence="2 5" key="2">
    <citation type="submission" date="2019-07" db="EMBL/GenBank/DDBJ databases">
        <title>Whole genome shotgun sequence of Myxococcus fulvus NBRC 100333.</title>
        <authorList>
            <person name="Hosoyama A."/>
            <person name="Uohara A."/>
            <person name="Ohji S."/>
            <person name="Ichikawa N."/>
        </authorList>
    </citation>
    <scope>NUCLEOTIDE SEQUENCE [LARGE SCALE GENOMIC DNA]</scope>
    <source>
        <strain evidence="2 5">NBRC 100333</strain>
    </source>
</reference>
<dbReference type="AlphaFoldDB" id="A0A511TGX6"/>
<dbReference type="GO" id="GO:0005886">
    <property type="term" value="C:plasma membrane"/>
    <property type="evidence" value="ECO:0007669"/>
    <property type="project" value="TreeGrafter"/>
</dbReference>
<dbReference type="PANTHER" id="PTHR23248:SF9">
    <property type="entry name" value="PHOSPHOLIPID SCRAMBLASE"/>
    <property type="match status" value="1"/>
</dbReference>